<keyword evidence="3" id="KW-1185">Reference proteome</keyword>
<accession>A0AA88L1Y3</accession>
<comment type="caution">
    <text evidence="2">The sequence shown here is derived from an EMBL/GenBank/DDBJ whole genome shotgun (WGS) entry which is preliminary data.</text>
</comment>
<evidence type="ECO:0000256" key="1">
    <source>
        <dbReference type="SAM" id="Coils"/>
    </source>
</evidence>
<protein>
    <submittedName>
        <fullName evidence="2">Uncharacterized protein</fullName>
    </submittedName>
</protein>
<feature type="coiled-coil region" evidence="1">
    <location>
        <begin position="2"/>
        <end position="54"/>
    </location>
</feature>
<keyword evidence="1" id="KW-0175">Coiled coil</keyword>
<gene>
    <name evidence="2" type="ORF">QYM36_016888</name>
</gene>
<sequence length="167" mass="19564">MKLLIMRENEDLQQNLDEALESVNNSDTEYREQINQNERAIQRLTQRVVNFEQLFDLLTAALDGKTDLDEKLVKTVNAEESSTLIEDVKGKIQRFCEIESVVEITRTEIIHSKQEESKAIERIKELKEDLISKESQIKEKLNTIDKISNERFVLEQKCKELKTIRKV</sequence>
<dbReference type="EMBL" id="JAVRJZ010000021">
    <property type="protein sequence ID" value="KAK2704655.1"/>
    <property type="molecule type" value="Genomic_DNA"/>
</dbReference>
<evidence type="ECO:0000313" key="2">
    <source>
        <dbReference type="EMBL" id="KAK2704655.1"/>
    </source>
</evidence>
<proteinExistence type="predicted"/>
<name>A0AA88L1Y3_ARTSF</name>
<organism evidence="2 3">
    <name type="scientific">Artemia franciscana</name>
    <name type="common">Brine shrimp</name>
    <name type="synonym">Artemia sanfranciscana</name>
    <dbReference type="NCBI Taxonomy" id="6661"/>
    <lineage>
        <taxon>Eukaryota</taxon>
        <taxon>Metazoa</taxon>
        <taxon>Ecdysozoa</taxon>
        <taxon>Arthropoda</taxon>
        <taxon>Crustacea</taxon>
        <taxon>Branchiopoda</taxon>
        <taxon>Anostraca</taxon>
        <taxon>Artemiidae</taxon>
        <taxon>Artemia</taxon>
    </lineage>
</organism>
<evidence type="ECO:0000313" key="3">
    <source>
        <dbReference type="Proteomes" id="UP001187531"/>
    </source>
</evidence>
<dbReference type="Proteomes" id="UP001187531">
    <property type="component" value="Unassembled WGS sequence"/>
</dbReference>
<feature type="coiled-coil region" evidence="1">
    <location>
        <begin position="113"/>
        <end position="143"/>
    </location>
</feature>
<dbReference type="AlphaFoldDB" id="A0AA88L1Y3"/>
<reference evidence="2" key="1">
    <citation type="submission" date="2023-07" db="EMBL/GenBank/DDBJ databases">
        <title>Chromosome-level genome assembly of Artemia franciscana.</title>
        <authorList>
            <person name="Jo E."/>
        </authorList>
    </citation>
    <scope>NUCLEOTIDE SEQUENCE</scope>
    <source>
        <tissue evidence="2">Whole body</tissue>
    </source>
</reference>